<keyword evidence="3" id="KW-1185">Reference proteome</keyword>
<proteinExistence type="predicted"/>
<name>A0A7J0C295_9ACTN</name>
<dbReference type="AlphaFoldDB" id="A0A7J0C295"/>
<dbReference type="EMBL" id="BLWC01000001">
    <property type="protein sequence ID" value="GFM96074.1"/>
    <property type="molecule type" value="Genomic_DNA"/>
</dbReference>
<comment type="caution">
    <text evidence="2">The sequence shown here is derived from an EMBL/GenBank/DDBJ whole genome shotgun (WGS) entry which is preliminary data.</text>
</comment>
<accession>A0A7J0C295</accession>
<sequence>MAAASRLRRATSDQGPKLSRPQAVEGKVREKATTPSTASSVPPPPEGACAAVDRVPLTAPAERSDAGAVTAIAEW</sequence>
<feature type="region of interest" description="Disordered" evidence="1">
    <location>
        <begin position="1"/>
        <end position="50"/>
    </location>
</feature>
<protein>
    <submittedName>
        <fullName evidence="2">Uncharacterized protein</fullName>
    </submittedName>
</protein>
<reference evidence="2 3" key="1">
    <citation type="submission" date="2020-05" db="EMBL/GenBank/DDBJ databases">
        <title>Whole genome shotgun sequence of Streptomyces fulvorobeus NBRC 15897.</title>
        <authorList>
            <person name="Komaki H."/>
            <person name="Tamura T."/>
        </authorList>
    </citation>
    <scope>NUCLEOTIDE SEQUENCE [LARGE SCALE GENOMIC DNA]</scope>
    <source>
        <strain evidence="2 3">NBRC 15897</strain>
    </source>
</reference>
<evidence type="ECO:0000313" key="2">
    <source>
        <dbReference type="EMBL" id="GFM96074.1"/>
    </source>
</evidence>
<dbReference type="Proteomes" id="UP000498980">
    <property type="component" value="Unassembled WGS sequence"/>
</dbReference>
<evidence type="ECO:0000313" key="3">
    <source>
        <dbReference type="Proteomes" id="UP000498980"/>
    </source>
</evidence>
<evidence type="ECO:0000256" key="1">
    <source>
        <dbReference type="SAM" id="MobiDB-lite"/>
    </source>
</evidence>
<gene>
    <name evidence="2" type="ORF">Sfulv_08850</name>
</gene>
<organism evidence="2 3">
    <name type="scientific">Streptomyces fulvorobeus</name>
    <dbReference type="NCBI Taxonomy" id="284028"/>
    <lineage>
        <taxon>Bacteria</taxon>
        <taxon>Bacillati</taxon>
        <taxon>Actinomycetota</taxon>
        <taxon>Actinomycetes</taxon>
        <taxon>Kitasatosporales</taxon>
        <taxon>Streptomycetaceae</taxon>
        <taxon>Streptomyces</taxon>
    </lineage>
</organism>